<dbReference type="AlphaFoldDB" id="A0A086Z1H6"/>
<dbReference type="Gene3D" id="1.10.30.50">
    <property type="match status" value="1"/>
</dbReference>
<evidence type="ECO:0000313" key="1">
    <source>
        <dbReference type="EMBL" id="KFI40376.1"/>
    </source>
</evidence>
<dbReference type="PATRIC" id="fig|1437605.7.peg.826"/>
<dbReference type="GO" id="GO:0004519">
    <property type="term" value="F:endonuclease activity"/>
    <property type="evidence" value="ECO:0007669"/>
    <property type="project" value="UniProtKB-KW"/>
</dbReference>
<protein>
    <submittedName>
        <fullName evidence="1">Gp55, HNH endonuclease</fullName>
    </submittedName>
</protein>
<keyword evidence="2" id="KW-1185">Reference proteome</keyword>
<dbReference type="RefSeq" id="WP_033504756.1">
    <property type="nucleotide sequence ID" value="NZ_CP011786.1"/>
</dbReference>
<name>A0A086Z1H6_9BIFI</name>
<keyword evidence="1" id="KW-0255">Endonuclease</keyword>
<gene>
    <name evidence="1" type="ORF">BACT_1078</name>
</gene>
<accession>A0A086Z1H6</accession>
<keyword evidence="1" id="KW-0540">Nuclease</keyword>
<dbReference type="Proteomes" id="UP000029015">
    <property type="component" value="Unassembled WGS sequence"/>
</dbReference>
<organism evidence="1 2">
    <name type="scientific">Bifidobacterium actinocoloniiforme DSM 22766</name>
    <dbReference type="NCBI Taxonomy" id="1437605"/>
    <lineage>
        <taxon>Bacteria</taxon>
        <taxon>Bacillati</taxon>
        <taxon>Actinomycetota</taxon>
        <taxon>Actinomycetes</taxon>
        <taxon>Bifidobacteriales</taxon>
        <taxon>Bifidobacteriaceae</taxon>
        <taxon>Bifidobacterium</taxon>
    </lineage>
</organism>
<evidence type="ECO:0000313" key="2">
    <source>
        <dbReference type="Proteomes" id="UP000029015"/>
    </source>
</evidence>
<dbReference type="OrthoDB" id="2084290at2"/>
<keyword evidence="1" id="KW-0378">Hydrolase</keyword>
<comment type="caution">
    <text evidence="1">The sequence shown here is derived from an EMBL/GenBank/DDBJ whole genome shotgun (WGS) entry which is preliminary data.</text>
</comment>
<dbReference type="EMBL" id="JGYK01000001">
    <property type="protein sequence ID" value="KFI40376.1"/>
    <property type="molecule type" value="Genomic_DNA"/>
</dbReference>
<sequence>MTRARVSTRAFQKARQRFFEQGKKENAPCWLCDLPIDYTVKPGSTDESHELDHYVPVSVDPSLQYDPGNFRHAHRICNILRGADPPKLTLGMHSRTWY</sequence>
<dbReference type="STRING" id="1437605.AB656_04015"/>
<dbReference type="KEGG" id="bact:AB656_04015"/>
<reference evidence="1 2" key="1">
    <citation type="submission" date="2014-03" db="EMBL/GenBank/DDBJ databases">
        <title>Genomics of Bifidobacteria.</title>
        <authorList>
            <person name="Ventura M."/>
            <person name="Milani C."/>
            <person name="Lugli G.A."/>
        </authorList>
    </citation>
    <scope>NUCLEOTIDE SEQUENCE [LARGE SCALE GENOMIC DNA]</scope>
    <source>
        <strain evidence="1 2">DSM 22766</strain>
    </source>
</reference>
<dbReference type="eggNOG" id="ENOG502ZJ38">
    <property type="taxonomic scope" value="Bacteria"/>
</dbReference>
<proteinExistence type="predicted"/>